<dbReference type="InterPro" id="IPR017911">
    <property type="entry name" value="MacB-like_ATP-bd"/>
</dbReference>
<dbReference type="SMART" id="SM00382">
    <property type="entry name" value="AAA"/>
    <property type="match status" value="1"/>
</dbReference>
<name>A0A3B0VYD4_9ZZZZ</name>
<dbReference type="EMBL" id="UOEU01000659">
    <property type="protein sequence ID" value="VAW37286.1"/>
    <property type="molecule type" value="Genomic_DNA"/>
</dbReference>
<gene>
    <name evidence="6" type="ORF">MNBD_CHLOROFLEXI01-1094</name>
</gene>
<dbReference type="InterPro" id="IPR017871">
    <property type="entry name" value="ABC_transporter-like_CS"/>
</dbReference>
<dbReference type="PROSITE" id="PS50893">
    <property type="entry name" value="ABC_TRANSPORTER_2"/>
    <property type="match status" value="1"/>
</dbReference>
<dbReference type="SUPFAM" id="SSF52540">
    <property type="entry name" value="P-loop containing nucleoside triphosphate hydrolases"/>
    <property type="match status" value="1"/>
</dbReference>
<dbReference type="PANTHER" id="PTHR42798">
    <property type="entry name" value="LIPOPROTEIN-RELEASING SYSTEM ATP-BINDING PROTEIN LOLD"/>
    <property type="match status" value="1"/>
</dbReference>
<feature type="domain" description="ABC transporter" evidence="5">
    <location>
        <begin position="4"/>
        <end position="243"/>
    </location>
</feature>
<protein>
    <submittedName>
        <fullName evidence="6">ABC transporter, ATP-binding protein</fullName>
    </submittedName>
</protein>
<accession>A0A3B0VYD4</accession>
<dbReference type="InterPro" id="IPR003593">
    <property type="entry name" value="AAA+_ATPase"/>
</dbReference>
<dbReference type="GO" id="GO:0016887">
    <property type="term" value="F:ATP hydrolysis activity"/>
    <property type="evidence" value="ECO:0007669"/>
    <property type="project" value="InterPro"/>
</dbReference>
<comment type="similarity">
    <text evidence="1">Belongs to the ABC transporter superfamily.</text>
</comment>
<keyword evidence="4 6" id="KW-0067">ATP-binding</keyword>
<evidence type="ECO:0000313" key="6">
    <source>
        <dbReference type="EMBL" id="VAW37286.1"/>
    </source>
</evidence>
<dbReference type="InterPro" id="IPR027417">
    <property type="entry name" value="P-loop_NTPase"/>
</dbReference>
<dbReference type="CDD" id="cd03255">
    <property type="entry name" value="ABC_MJ0796_LolCDE_FtsE"/>
    <property type="match status" value="1"/>
</dbReference>
<reference evidence="6" key="1">
    <citation type="submission" date="2018-06" db="EMBL/GenBank/DDBJ databases">
        <authorList>
            <person name="Zhirakovskaya E."/>
        </authorList>
    </citation>
    <scope>NUCLEOTIDE SEQUENCE</scope>
</reference>
<keyword evidence="2" id="KW-0813">Transport</keyword>
<evidence type="ECO:0000256" key="1">
    <source>
        <dbReference type="ARBA" id="ARBA00005417"/>
    </source>
</evidence>
<dbReference type="Gene3D" id="3.40.50.300">
    <property type="entry name" value="P-loop containing nucleotide triphosphate hydrolases"/>
    <property type="match status" value="1"/>
</dbReference>
<organism evidence="6">
    <name type="scientific">hydrothermal vent metagenome</name>
    <dbReference type="NCBI Taxonomy" id="652676"/>
    <lineage>
        <taxon>unclassified sequences</taxon>
        <taxon>metagenomes</taxon>
        <taxon>ecological metagenomes</taxon>
    </lineage>
</organism>
<dbReference type="GO" id="GO:0022857">
    <property type="term" value="F:transmembrane transporter activity"/>
    <property type="evidence" value="ECO:0007669"/>
    <property type="project" value="UniProtKB-ARBA"/>
</dbReference>
<keyword evidence="3" id="KW-0547">Nucleotide-binding</keyword>
<evidence type="ECO:0000259" key="5">
    <source>
        <dbReference type="PROSITE" id="PS50893"/>
    </source>
</evidence>
<dbReference type="GO" id="GO:0098796">
    <property type="term" value="C:membrane protein complex"/>
    <property type="evidence" value="ECO:0007669"/>
    <property type="project" value="UniProtKB-ARBA"/>
</dbReference>
<dbReference type="FunFam" id="3.40.50.300:FF:000032">
    <property type="entry name" value="Export ABC transporter ATP-binding protein"/>
    <property type="match status" value="1"/>
</dbReference>
<dbReference type="Pfam" id="PF00005">
    <property type="entry name" value="ABC_tran"/>
    <property type="match status" value="1"/>
</dbReference>
<dbReference type="InterPro" id="IPR003439">
    <property type="entry name" value="ABC_transporter-like_ATP-bd"/>
</dbReference>
<evidence type="ECO:0000256" key="3">
    <source>
        <dbReference type="ARBA" id="ARBA00022741"/>
    </source>
</evidence>
<dbReference type="PROSITE" id="PS00211">
    <property type="entry name" value="ABC_TRANSPORTER_1"/>
    <property type="match status" value="1"/>
</dbReference>
<dbReference type="PANTHER" id="PTHR42798:SF7">
    <property type="entry name" value="ALPHA-D-RIBOSE 1-METHYLPHOSPHONATE 5-TRIPHOSPHATE SYNTHASE SUBUNIT PHNL"/>
    <property type="match status" value="1"/>
</dbReference>
<evidence type="ECO:0000256" key="2">
    <source>
        <dbReference type="ARBA" id="ARBA00022448"/>
    </source>
</evidence>
<dbReference type="GO" id="GO:0005524">
    <property type="term" value="F:ATP binding"/>
    <property type="evidence" value="ECO:0007669"/>
    <property type="project" value="UniProtKB-KW"/>
</dbReference>
<dbReference type="AlphaFoldDB" id="A0A3B0VYD4"/>
<sequence>MTILEAIDITKQYNMGEVTVTALQDVAFSVGKGEFVAVMGPSGSGKSTLLHLLGGLDEPTSGEISLAGHPITQLSDDEVTVVRRRKVGFIFQFYNLVPTLTAAENVGLPLLIDGQRLSQYQEKIDNLLAMVGLADRQDHKPDQMSGGQQQRVAIARAFVNDPEIVLADEPTGNLDSKSGTAILQLLRQSAADLQQTIVMVTHDPRAASYADRVVFLKDGRIVQHLTIEAKSGESEDIRNIMRVMRELEL</sequence>
<evidence type="ECO:0000256" key="4">
    <source>
        <dbReference type="ARBA" id="ARBA00022840"/>
    </source>
</evidence>
<proteinExistence type="inferred from homology"/>